<gene>
    <name evidence="1" type="ORF">LPMP_171290</name>
</gene>
<dbReference type="RefSeq" id="XP_010697820.1">
    <property type="nucleotide sequence ID" value="XM_010699518.1"/>
</dbReference>
<dbReference type="AlphaFoldDB" id="A0A088RMD1"/>
<reference evidence="1 2" key="1">
    <citation type="journal article" date="2015" name="Sci. Rep.">
        <title>The genome of Leishmania panamensis: insights into genomics of the L. (Viannia) subgenus.</title>
        <authorList>
            <person name="Llanes A."/>
            <person name="Restrepo C.M."/>
            <person name="Vecchio G.D."/>
            <person name="Anguizola F.J."/>
            <person name="Lleonart R."/>
        </authorList>
    </citation>
    <scope>NUCLEOTIDE SEQUENCE [LARGE SCALE GENOMIC DNA]</scope>
    <source>
        <strain evidence="1 2">MHOM/PA/94/PSC-1</strain>
    </source>
</reference>
<dbReference type="EMBL" id="CP009386">
    <property type="protein sequence ID" value="AIN97167.1"/>
    <property type="molecule type" value="Genomic_DNA"/>
</dbReference>
<sequence length="241" mass="27303">MPGLSSVWRWLRGEPAIPGVVYSDQLQNVKEELECQQNIRWAGNLRNVRLESAPDLIVRTSSSTAALPGPEAEPYTFWERIGLVPVHPSRVRARQYYHPITDFALYDYDEISPEEKELTARWMARVMEFNGATPAGILCAAGCVVLPLHTVYRMPLLVAAGITGVAVEVTRAYMAASQQRQDLDDFLLAKEIWYIKNVETYQLGLPRIPRGREREYQQYVDGGGSMQSQDLPEELARDLHL</sequence>
<evidence type="ECO:0000313" key="2">
    <source>
        <dbReference type="Proteomes" id="UP000063063"/>
    </source>
</evidence>
<proteinExistence type="predicted"/>
<dbReference type="GeneID" id="22573872"/>
<protein>
    <submittedName>
        <fullName evidence="1">Uncharacterized protein</fullName>
    </submittedName>
</protein>
<dbReference type="KEGG" id="lpan:LPMP_171290"/>
<dbReference type="VEuPathDB" id="TriTrypDB:LPAL13_170019100"/>
<keyword evidence="2" id="KW-1185">Reference proteome</keyword>
<organism evidence="1 2">
    <name type="scientific">Leishmania panamensis</name>
    <dbReference type="NCBI Taxonomy" id="5679"/>
    <lineage>
        <taxon>Eukaryota</taxon>
        <taxon>Discoba</taxon>
        <taxon>Euglenozoa</taxon>
        <taxon>Kinetoplastea</taxon>
        <taxon>Metakinetoplastina</taxon>
        <taxon>Trypanosomatida</taxon>
        <taxon>Trypanosomatidae</taxon>
        <taxon>Leishmaniinae</taxon>
        <taxon>Leishmania</taxon>
        <taxon>Leishmania guyanensis species complex</taxon>
    </lineage>
</organism>
<evidence type="ECO:0000313" key="1">
    <source>
        <dbReference type="EMBL" id="AIN97167.1"/>
    </source>
</evidence>
<dbReference type="eggNOG" id="ENOG502R178">
    <property type="taxonomic scope" value="Eukaryota"/>
</dbReference>
<accession>A0A088RMD1</accession>
<dbReference type="Proteomes" id="UP000063063">
    <property type="component" value="Chromosome 17"/>
</dbReference>
<name>A0A088RMD1_LEIPA</name>
<dbReference type="VEuPathDB" id="TriTrypDB:LPMP_171290"/>
<dbReference type="OrthoDB" id="275363at2759"/>